<evidence type="ECO:0000256" key="3">
    <source>
        <dbReference type="ARBA" id="ARBA00022664"/>
    </source>
</evidence>
<dbReference type="GO" id="GO:0008380">
    <property type="term" value="P:RNA splicing"/>
    <property type="evidence" value="ECO:0007669"/>
    <property type="project" value="UniProtKB-KW"/>
</dbReference>
<feature type="region of interest" description="Disordered" evidence="7">
    <location>
        <begin position="166"/>
        <end position="346"/>
    </location>
</feature>
<dbReference type="SMART" id="SM01115">
    <property type="entry name" value="cwf21"/>
    <property type="match status" value="1"/>
</dbReference>
<dbReference type="InterPro" id="IPR013170">
    <property type="entry name" value="mRNA_splic_Cwf21_dom"/>
</dbReference>
<dbReference type="PANTHER" id="PTHR36562">
    <property type="entry name" value="SERINE/ARGININE REPETITIVE MATRIX 2"/>
    <property type="match status" value="1"/>
</dbReference>
<feature type="compositionally biased region" description="Basic and acidic residues" evidence="7">
    <location>
        <begin position="30"/>
        <end position="57"/>
    </location>
</feature>
<feature type="compositionally biased region" description="Basic and acidic residues" evidence="7">
    <location>
        <begin position="166"/>
        <end position="179"/>
    </location>
</feature>
<feature type="compositionally biased region" description="Acidic residues" evidence="7">
    <location>
        <begin position="293"/>
        <end position="302"/>
    </location>
</feature>
<feature type="compositionally biased region" description="Low complexity" evidence="7">
    <location>
        <begin position="222"/>
        <end position="245"/>
    </location>
</feature>
<dbReference type="PANTHER" id="PTHR36562:SF5">
    <property type="entry name" value="SERINE_ARGININE REPETITIVE MATRIX 2"/>
    <property type="match status" value="1"/>
</dbReference>
<evidence type="ECO:0000259" key="8">
    <source>
        <dbReference type="SMART" id="SM01115"/>
    </source>
</evidence>
<name>A0A9W8H1D5_9FUNG</name>
<sequence>MYNGIGLNTPRGSGTSGHVVRNMSALKPGQADRGRQPQQYSRDHITNAKPVDKGILEHERRRQVEVKCLELQDDLETQGTLDDAEIEERVDKLRSQLLENIDQLDFTSARPIKSFETQKLAEAKSKENARLASALRVEEEYVEGAAFDRELQELKRQRRLLEKERDLDRQREREQERESHRRYRRSNRSRSPSRARDSDSDRDRRRRRSSRRRSNDRKRSNRSVSSESGSISSSSESDSSSSVASRRGHQSSRRHNQSNRHHQKPHRSPSPSGSESGSIHSPTLKANSRAVEDGEPGEIEDLEPPRMPEGSAVAPTTAVIMKHTSDAESIYSKDEDEESSDGCISE</sequence>
<dbReference type="AlphaFoldDB" id="A0A9W8H1D5"/>
<comment type="caution">
    <text evidence="9">The sequence shown here is derived from an EMBL/GenBank/DDBJ whole genome shotgun (WGS) entry which is preliminary data.</text>
</comment>
<evidence type="ECO:0000256" key="6">
    <source>
        <dbReference type="ARBA" id="ARBA00023242"/>
    </source>
</evidence>
<evidence type="ECO:0000256" key="2">
    <source>
        <dbReference type="ARBA" id="ARBA00005954"/>
    </source>
</evidence>
<comment type="subcellular location">
    <subcellularLocation>
        <location evidence="1">Nucleus</location>
    </subcellularLocation>
</comment>
<gene>
    <name evidence="9" type="primary">CWC21</name>
    <name evidence="9" type="ORF">GGI19_001549</name>
</gene>
<dbReference type="Pfam" id="PF08312">
    <property type="entry name" value="cwf21"/>
    <property type="match status" value="1"/>
</dbReference>
<reference evidence="9" key="1">
    <citation type="submission" date="2022-07" db="EMBL/GenBank/DDBJ databases">
        <title>Phylogenomic reconstructions and comparative analyses of Kickxellomycotina fungi.</title>
        <authorList>
            <person name="Reynolds N.K."/>
            <person name="Stajich J.E."/>
            <person name="Barry K."/>
            <person name="Grigoriev I.V."/>
            <person name="Crous P."/>
            <person name="Smith M.E."/>
        </authorList>
    </citation>
    <scope>NUCLEOTIDE SEQUENCE</scope>
    <source>
        <strain evidence="9">BCRC 34297</strain>
    </source>
</reference>
<keyword evidence="10" id="KW-1185">Reference proteome</keyword>
<organism evidence="9 10">
    <name type="scientific">Coemansia pectinata</name>
    <dbReference type="NCBI Taxonomy" id="1052879"/>
    <lineage>
        <taxon>Eukaryota</taxon>
        <taxon>Fungi</taxon>
        <taxon>Fungi incertae sedis</taxon>
        <taxon>Zoopagomycota</taxon>
        <taxon>Kickxellomycotina</taxon>
        <taxon>Kickxellomycetes</taxon>
        <taxon>Kickxellales</taxon>
        <taxon>Kickxellaceae</taxon>
        <taxon>Coemansia</taxon>
    </lineage>
</organism>
<keyword evidence="4" id="KW-0747">Spliceosome</keyword>
<feature type="compositionally biased region" description="Basic residues" evidence="7">
    <location>
        <begin position="180"/>
        <end position="193"/>
    </location>
</feature>
<dbReference type="OrthoDB" id="10267305at2759"/>
<proteinExistence type="inferred from homology"/>
<feature type="compositionally biased region" description="Basic residues" evidence="7">
    <location>
        <begin position="204"/>
        <end position="221"/>
    </location>
</feature>
<evidence type="ECO:0000313" key="10">
    <source>
        <dbReference type="Proteomes" id="UP001140011"/>
    </source>
</evidence>
<evidence type="ECO:0000313" key="9">
    <source>
        <dbReference type="EMBL" id="KAJ2755539.1"/>
    </source>
</evidence>
<dbReference type="Gene3D" id="6.10.140.420">
    <property type="match status" value="1"/>
</dbReference>
<evidence type="ECO:0000256" key="4">
    <source>
        <dbReference type="ARBA" id="ARBA00022728"/>
    </source>
</evidence>
<feature type="region of interest" description="Disordered" evidence="7">
    <location>
        <begin position="1"/>
        <end position="57"/>
    </location>
</feature>
<dbReference type="CDD" id="cd21372">
    <property type="entry name" value="cwf21_CWC21-like"/>
    <property type="match status" value="1"/>
</dbReference>
<evidence type="ECO:0000256" key="7">
    <source>
        <dbReference type="SAM" id="MobiDB-lite"/>
    </source>
</evidence>
<comment type="similarity">
    <text evidence="2">Belongs to the CWC21 family.</text>
</comment>
<protein>
    <submittedName>
        <fullName evidence="9">RNA-splicing factor</fullName>
    </submittedName>
</protein>
<feature type="compositionally biased region" description="Basic residues" evidence="7">
    <location>
        <begin position="246"/>
        <end position="267"/>
    </location>
</feature>
<dbReference type="GO" id="GO:0005681">
    <property type="term" value="C:spliceosomal complex"/>
    <property type="evidence" value="ECO:0007669"/>
    <property type="project" value="UniProtKB-KW"/>
</dbReference>
<feature type="domain" description="CWF21" evidence="8">
    <location>
        <begin position="56"/>
        <end position="102"/>
    </location>
</feature>
<keyword evidence="6" id="KW-0539">Nucleus</keyword>
<dbReference type="InterPro" id="IPR051372">
    <property type="entry name" value="CWC21"/>
</dbReference>
<feature type="compositionally biased region" description="Low complexity" evidence="7">
    <location>
        <begin position="269"/>
        <end position="282"/>
    </location>
</feature>
<dbReference type="EMBL" id="JANBUH010000058">
    <property type="protein sequence ID" value="KAJ2755539.1"/>
    <property type="molecule type" value="Genomic_DNA"/>
</dbReference>
<accession>A0A9W8H1D5</accession>
<dbReference type="Proteomes" id="UP001140011">
    <property type="component" value="Unassembled WGS sequence"/>
</dbReference>
<feature type="compositionally biased region" description="Basic and acidic residues" evidence="7">
    <location>
        <begin position="194"/>
        <end position="203"/>
    </location>
</feature>
<evidence type="ECO:0000256" key="5">
    <source>
        <dbReference type="ARBA" id="ARBA00023187"/>
    </source>
</evidence>
<keyword evidence="5" id="KW-0508">mRNA splicing</keyword>
<dbReference type="GO" id="GO:0006397">
    <property type="term" value="P:mRNA processing"/>
    <property type="evidence" value="ECO:0007669"/>
    <property type="project" value="UniProtKB-KW"/>
</dbReference>
<keyword evidence="3" id="KW-0507">mRNA processing</keyword>
<evidence type="ECO:0000256" key="1">
    <source>
        <dbReference type="ARBA" id="ARBA00004123"/>
    </source>
</evidence>